<dbReference type="Gene3D" id="3.30.200.20">
    <property type="entry name" value="Phosphorylase Kinase, domain 1"/>
    <property type="match status" value="1"/>
</dbReference>
<dbReference type="PIRSF" id="PIRSF500741">
    <property type="entry name" value="MAPKKK12"/>
    <property type="match status" value="1"/>
</dbReference>
<evidence type="ECO:0000256" key="3">
    <source>
        <dbReference type="ARBA" id="ARBA00006529"/>
    </source>
</evidence>
<evidence type="ECO:0000256" key="12">
    <source>
        <dbReference type="ARBA" id="ARBA00047559"/>
    </source>
</evidence>
<dbReference type="Ensembl" id="ENSELUT00000023203.3">
    <property type="protein sequence ID" value="ENSELUP00000035467.3"/>
    <property type="gene ID" value="ENSELUG00000014478.3"/>
</dbReference>
<dbReference type="SUPFAM" id="SSF56112">
    <property type="entry name" value="Protein kinase-like (PK-like)"/>
    <property type="match status" value="1"/>
</dbReference>
<keyword evidence="14" id="KW-0460">Magnesium</keyword>
<evidence type="ECO:0000256" key="16">
    <source>
        <dbReference type="PIRSR" id="PIRSR038165-51"/>
    </source>
</evidence>
<dbReference type="InterPro" id="IPR001245">
    <property type="entry name" value="Ser-Thr/Tyr_kinase_cat_dom"/>
</dbReference>
<feature type="binding site" evidence="16">
    <location>
        <position position="201"/>
    </location>
    <ligand>
        <name>ATP</name>
        <dbReference type="ChEBI" id="CHEBI:30616"/>
    </ligand>
</feature>
<protein>
    <recommendedName>
        <fullName evidence="14">Mitogen-activated protein kinase kinase kinase 12</fullName>
        <ecNumber evidence="14">2.7.11.25</ecNumber>
    </recommendedName>
</protein>
<dbReference type="InterPro" id="IPR017419">
    <property type="entry name" value="MAP3K12_MAP3K13"/>
</dbReference>
<feature type="compositionally biased region" description="Basic and acidic residues" evidence="17">
    <location>
        <begin position="775"/>
        <end position="784"/>
    </location>
</feature>
<dbReference type="PIRSF" id="PIRSF038165">
    <property type="entry name" value="MAPKKK12_MAPKKK13"/>
    <property type="match status" value="1"/>
</dbReference>
<comment type="subcellular location">
    <subcellularLocation>
        <location evidence="2">Cytoplasm</location>
    </subcellularLocation>
    <subcellularLocation>
        <location evidence="1">Membrane</location>
    </subcellularLocation>
</comment>
<feature type="compositionally biased region" description="Polar residues" evidence="17">
    <location>
        <begin position="753"/>
        <end position="771"/>
    </location>
</feature>
<evidence type="ECO:0000256" key="7">
    <source>
        <dbReference type="ARBA" id="ARBA00022737"/>
    </source>
</evidence>
<reference evidence="19" key="4">
    <citation type="submission" date="2025-09" db="UniProtKB">
        <authorList>
            <consortium name="Ensembl"/>
        </authorList>
    </citation>
    <scope>IDENTIFICATION</scope>
</reference>
<evidence type="ECO:0000256" key="1">
    <source>
        <dbReference type="ARBA" id="ARBA00004370"/>
    </source>
</evidence>
<evidence type="ECO:0000313" key="20">
    <source>
        <dbReference type="Proteomes" id="UP000265140"/>
    </source>
</evidence>
<keyword evidence="4" id="KW-0963">Cytoplasm</keyword>
<dbReference type="GO" id="GO:0005524">
    <property type="term" value="F:ATP binding"/>
    <property type="evidence" value="ECO:0007669"/>
    <property type="project" value="UniProtKB-KW"/>
</dbReference>
<feature type="compositionally biased region" description="Acidic residues" evidence="17">
    <location>
        <begin position="733"/>
        <end position="744"/>
    </location>
</feature>
<evidence type="ECO:0000256" key="10">
    <source>
        <dbReference type="ARBA" id="ARBA00022840"/>
    </source>
</evidence>
<dbReference type="Pfam" id="PF07714">
    <property type="entry name" value="PK_Tyr_Ser-Thr"/>
    <property type="match status" value="1"/>
</dbReference>
<dbReference type="SMART" id="SM00220">
    <property type="entry name" value="S_TKc"/>
    <property type="match status" value="1"/>
</dbReference>
<proteinExistence type="inferred from homology"/>
<keyword evidence="10 14" id="KW-0067">ATP-binding</keyword>
<sequence>MSGTCLHEPRAPSPSLSGFSTPISEPPFRRLDADTPACTPETDLTPTQCVLRNVLSIDTGGAPGVPGGVDGCPHTCGSSPTPSDGPPAHFDNSVLKLYEHEACQCGGGAEAGLSSEAGAVRSQSDNIRMQQGSGGFLEGLFGCLKPVWTMIGKAYSTEHKHNQEESWEVPFEEISDLQWVGSGAQGAVFLGKFHGEDVAVKKVRDIKETEIKHLRKLKHPNIITFKGICTQAPCYCILMEYCAQGQLYEVLRAGRKIIPSLLIDWAMGIAGGMNYLHLHKIIHRDLKSPNMLITHDDLVKISDFGTSKELIDKSMKMSFAGTVAWMAPEVIRNEPVSEKVDIWSFGVVLWEMLTGEVPYKDVDSSAIIWGVGNNSLNLPIPESCPDGFKILLKQCWNCKPRNRPSFRQILLHLDIASADVLSTPQETYFKSQAEWREEVKQHFEKIKSEGTCLHRLDEELINRRREELRHALDIREHYERKLERANNLYMELNAVMLQLELKEKELQKREQSLDKKYPGLFKHHASRQSSSSHSMDKLIKKRNITASCNPVTTLPVDILKSEVIIPKIDSSMMQVTIPSCPNRGSTSPNRSRRVKTRHRKPGKGSSGDLSSLKASQPSPEREDPAQPNGSSTVECQGKGEPPDLTETPPRSDTPSEDAASFPFSSSPDSPCGRGAAAGRGSVPGAPRLPHDGDDKEEGVSGVRLPRGGSGHLTPSAILYRAAIARKQRRGVSSEEEEGEVDSEVELPRRRRPTSITKCQSVSTFSSENLSVSDGEEGHTTDHSHSGTPDVVSTNTDDRLDDRSDDLLSQGSEIPADNTDPAQASDGLCEREGALGQVKALLDASQNLNEVTRALCDDSDCDSAELDQSGSGEPSRPPSAGAWAPPSGYHCGPQHGPP</sequence>
<evidence type="ECO:0000256" key="4">
    <source>
        <dbReference type="ARBA" id="ARBA00022490"/>
    </source>
</evidence>
<feature type="compositionally biased region" description="Polar residues" evidence="17">
    <location>
        <begin position="14"/>
        <end position="23"/>
    </location>
</feature>
<dbReference type="PROSITE" id="PS00108">
    <property type="entry name" value="PROTEIN_KINASE_ST"/>
    <property type="match status" value="1"/>
</dbReference>
<evidence type="ECO:0000256" key="17">
    <source>
        <dbReference type="SAM" id="MobiDB-lite"/>
    </source>
</evidence>
<feature type="region of interest" description="Disordered" evidence="17">
    <location>
        <begin position="575"/>
        <end position="830"/>
    </location>
</feature>
<dbReference type="GO" id="GO:0016020">
    <property type="term" value="C:membrane"/>
    <property type="evidence" value="ECO:0007669"/>
    <property type="project" value="UniProtKB-SubCell"/>
</dbReference>
<dbReference type="InterPro" id="IPR051681">
    <property type="entry name" value="Ser/Thr_Kinases-Pseudokinases"/>
</dbReference>
<comment type="cofactor">
    <cofactor evidence="14">
        <name>Mg(2+)</name>
        <dbReference type="ChEBI" id="CHEBI:18420"/>
    </cofactor>
</comment>
<dbReference type="GO" id="GO:0004709">
    <property type="term" value="F:MAP kinase kinase kinase activity"/>
    <property type="evidence" value="ECO:0007669"/>
    <property type="project" value="UniProtKB-EC"/>
</dbReference>
<dbReference type="FunFam" id="3.30.200.20:FF:000095">
    <property type="entry name" value="Mitogen-activated protein kinase kinase kinase 12"/>
    <property type="match status" value="1"/>
</dbReference>
<feature type="region of interest" description="Disordered" evidence="17">
    <location>
        <begin position="856"/>
        <end position="897"/>
    </location>
</feature>
<dbReference type="EC" id="2.7.11.25" evidence="14"/>
<dbReference type="Gene3D" id="1.10.510.10">
    <property type="entry name" value="Transferase(Phosphotransferase) domain 1"/>
    <property type="match status" value="1"/>
</dbReference>
<reference evidence="19" key="2">
    <citation type="submission" date="2020-02" db="EMBL/GenBank/DDBJ databases">
        <title>Esox lucius (northern pike) genome, fEsoLuc1, primary haplotype.</title>
        <authorList>
            <person name="Myers G."/>
            <person name="Karagic N."/>
            <person name="Meyer A."/>
            <person name="Pippel M."/>
            <person name="Reichard M."/>
            <person name="Winkler S."/>
            <person name="Tracey A."/>
            <person name="Sims Y."/>
            <person name="Howe K."/>
            <person name="Rhie A."/>
            <person name="Formenti G."/>
            <person name="Durbin R."/>
            <person name="Fedrigo O."/>
            <person name="Jarvis E.D."/>
        </authorList>
    </citation>
    <scope>NUCLEOTIDE SEQUENCE [LARGE SCALE GENOMIC DNA]</scope>
</reference>
<evidence type="ECO:0000256" key="13">
    <source>
        <dbReference type="ARBA" id="ARBA00048329"/>
    </source>
</evidence>
<keyword evidence="5 14" id="KW-0723">Serine/threonine-protein kinase</keyword>
<dbReference type="InterPro" id="IPR000719">
    <property type="entry name" value="Prot_kinase_dom"/>
</dbReference>
<comment type="function">
    <text evidence="14">May be an activator of the JNK/SAPK pathway.</text>
</comment>
<feature type="region of interest" description="Disordered" evidence="17">
    <location>
        <begin position="514"/>
        <end position="536"/>
    </location>
</feature>
<keyword evidence="9 14" id="KW-0418">Kinase</keyword>
<keyword evidence="11" id="KW-0472">Membrane</keyword>
<feature type="compositionally biased region" description="Basic and acidic residues" evidence="17">
    <location>
        <begin position="795"/>
        <end position="805"/>
    </location>
</feature>
<comment type="catalytic activity">
    <reaction evidence="13">
        <text>L-seryl-[protein] + ATP = O-phospho-L-seryl-[protein] + ADP + H(+)</text>
        <dbReference type="Rhea" id="RHEA:17989"/>
        <dbReference type="Rhea" id="RHEA-COMP:9863"/>
        <dbReference type="Rhea" id="RHEA-COMP:11604"/>
        <dbReference type="ChEBI" id="CHEBI:15378"/>
        <dbReference type="ChEBI" id="CHEBI:29999"/>
        <dbReference type="ChEBI" id="CHEBI:30616"/>
        <dbReference type="ChEBI" id="CHEBI:83421"/>
        <dbReference type="ChEBI" id="CHEBI:456216"/>
        <dbReference type="EC" id="2.7.11.25"/>
    </reaction>
</comment>
<feature type="active site" description="Proton acceptor" evidence="15">
    <location>
        <position position="285"/>
    </location>
</feature>
<dbReference type="GO" id="GO:0005737">
    <property type="term" value="C:cytoplasm"/>
    <property type="evidence" value="ECO:0007669"/>
    <property type="project" value="UniProtKB-SubCell"/>
</dbReference>
<dbReference type="InterPro" id="IPR011009">
    <property type="entry name" value="Kinase-like_dom_sf"/>
</dbReference>
<feature type="binding site" evidence="16">
    <location>
        <begin position="180"/>
        <end position="188"/>
    </location>
    <ligand>
        <name>ATP</name>
        <dbReference type="ChEBI" id="CHEBI:30616"/>
    </ligand>
</feature>
<name>A0A3P9A365_ESOLU</name>
<dbReference type="GeneTree" id="ENSGT00940000159006"/>
<gene>
    <name evidence="19" type="primary">MAP3K12</name>
</gene>
<dbReference type="PROSITE" id="PS50011">
    <property type="entry name" value="PROTEIN_KINASE_DOM"/>
    <property type="match status" value="1"/>
</dbReference>
<evidence type="ECO:0000256" key="2">
    <source>
        <dbReference type="ARBA" id="ARBA00004496"/>
    </source>
</evidence>
<feature type="domain" description="Protein kinase" evidence="18">
    <location>
        <begin position="174"/>
        <end position="415"/>
    </location>
</feature>
<comment type="catalytic activity">
    <reaction evidence="12">
        <text>L-threonyl-[protein] + ATP = O-phospho-L-threonyl-[protein] + ADP + H(+)</text>
        <dbReference type="Rhea" id="RHEA:46608"/>
        <dbReference type="Rhea" id="RHEA-COMP:11060"/>
        <dbReference type="Rhea" id="RHEA-COMP:11605"/>
        <dbReference type="ChEBI" id="CHEBI:15378"/>
        <dbReference type="ChEBI" id="CHEBI:30013"/>
        <dbReference type="ChEBI" id="CHEBI:30616"/>
        <dbReference type="ChEBI" id="CHEBI:61977"/>
        <dbReference type="ChEBI" id="CHEBI:456216"/>
        <dbReference type="EC" id="2.7.11.25"/>
    </reaction>
</comment>
<evidence type="ECO:0000256" key="14">
    <source>
        <dbReference type="PIRNR" id="PIRNR038165"/>
    </source>
</evidence>
<dbReference type="PANTHER" id="PTHR44329:SF17">
    <property type="entry name" value="MITOGEN-ACTIVATED PROTEIN KINASE KINASE KINASE 12"/>
    <property type="match status" value="1"/>
</dbReference>
<evidence type="ECO:0000256" key="11">
    <source>
        <dbReference type="ARBA" id="ARBA00023136"/>
    </source>
</evidence>
<feature type="region of interest" description="Disordered" evidence="17">
    <location>
        <begin position="1"/>
        <end position="27"/>
    </location>
</feature>
<dbReference type="InterPro" id="IPR008271">
    <property type="entry name" value="Ser/Thr_kinase_AS"/>
</dbReference>
<keyword evidence="7" id="KW-0677">Repeat</keyword>
<dbReference type="CDD" id="cd14059">
    <property type="entry name" value="STKc_MAP3K12_13"/>
    <property type="match status" value="1"/>
</dbReference>
<accession>A0A3P9A365</accession>
<dbReference type="Bgee" id="ENSELUG00000014478">
    <property type="expression patterns" value="Expressed in brain and 5 other cell types or tissues"/>
</dbReference>
<evidence type="ECO:0000256" key="6">
    <source>
        <dbReference type="ARBA" id="ARBA00022679"/>
    </source>
</evidence>
<evidence type="ECO:0000256" key="8">
    <source>
        <dbReference type="ARBA" id="ARBA00022741"/>
    </source>
</evidence>
<feature type="compositionally biased region" description="Low complexity" evidence="17">
    <location>
        <begin position="656"/>
        <end position="670"/>
    </location>
</feature>
<reference evidence="19" key="3">
    <citation type="submission" date="2025-08" db="UniProtKB">
        <authorList>
            <consortium name="Ensembl"/>
        </authorList>
    </citation>
    <scope>IDENTIFICATION</scope>
</reference>
<evidence type="ECO:0000313" key="19">
    <source>
        <dbReference type="Ensembl" id="ENSELUP00000035467.3"/>
    </source>
</evidence>
<evidence type="ECO:0000259" key="18">
    <source>
        <dbReference type="PROSITE" id="PS50011"/>
    </source>
</evidence>
<keyword evidence="8 14" id="KW-0547">Nucleotide-binding</keyword>
<evidence type="ECO:0000256" key="9">
    <source>
        <dbReference type="ARBA" id="ARBA00022777"/>
    </source>
</evidence>
<feature type="compositionally biased region" description="Basic residues" evidence="17">
    <location>
        <begin position="590"/>
        <end position="602"/>
    </location>
</feature>
<dbReference type="InterPro" id="IPR027257">
    <property type="entry name" value="MAPKKK12"/>
</dbReference>
<dbReference type="PANTHER" id="PTHR44329">
    <property type="entry name" value="SERINE/THREONINE-PROTEIN KINASE TNNI3K-RELATED"/>
    <property type="match status" value="1"/>
</dbReference>
<dbReference type="AlphaFoldDB" id="A0A3P9A365"/>
<feature type="compositionally biased region" description="Polar residues" evidence="17">
    <location>
        <begin position="575"/>
        <end position="589"/>
    </location>
</feature>
<dbReference type="GO" id="GO:0007254">
    <property type="term" value="P:JNK cascade"/>
    <property type="evidence" value="ECO:0007669"/>
    <property type="project" value="InterPro"/>
</dbReference>
<evidence type="ECO:0000256" key="5">
    <source>
        <dbReference type="ARBA" id="ARBA00022527"/>
    </source>
</evidence>
<evidence type="ECO:0000256" key="15">
    <source>
        <dbReference type="PIRSR" id="PIRSR038165-50"/>
    </source>
</evidence>
<feature type="compositionally biased region" description="Low complexity" evidence="17">
    <location>
        <begin position="606"/>
        <end position="615"/>
    </location>
</feature>
<keyword evidence="6 14" id="KW-0808">Transferase</keyword>
<organism evidence="19 20">
    <name type="scientific">Esox lucius</name>
    <name type="common">Northern pike</name>
    <dbReference type="NCBI Taxonomy" id="8010"/>
    <lineage>
        <taxon>Eukaryota</taxon>
        <taxon>Metazoa</taxon>
        <taxon>Chordata</taxon>
        <taxon>Craniata</taxon>
        <taxon>Vertebrata</taxon>
        <taxon>Euteleostomi</taxon>
        <taxon>Actinopterygii</taxon>
        <taxon>Neopterygii</taxon>
        <taxon>Teleostei</taxon>
        <taxon>Protacanthopterygii</taxon>
        <taxon>Esociformes</taxon>
        <taxon>Esocidae</taxon>
        <taxon>Esox</taxon>
    </lineage>
</organism>
<dbReference type="PRINTS" id="PR00109">
    <property type="entry name" value="TYRKINASE"/>
</dbReference>
<keyword evidence="20" id="KW-1185">Reference proteome</keyword>
<dbReference type="Proteomes" id="UP000265140">
    <property type="component" value="Chromosome 12"/>
</dbReference>
<reference evidence="20" key="1">
    <citation type="journal article" date="2014" name="PLoS ONE">
        <title>The genome and linkage map of the northern pike (Esox lucius): conserved synteny revealed between the salmonid sister group and the Neoteleostei.</title>
        <authorList>
            <person name="Rondeau E.B."/>
            <person name="Minkley D.R."/>
            <person name="Leong J.S."/>
            <person name="Messmer A.M."/>
            <person name="Jantzen J.R."/>
            <person name="von Schalburg K.R."/>
            <person name="Lemon C."/>
            <person name="Bird N.H."/>
            <person name="Koop B.F."/>
        </authorList>
    </citation>
    <scope>NUCLEOTIDE SEQUENCE</scope>
</reference>
<comment type="similarity">
    <text evidence="3 14">Belongs to the protein kinase superfamily. STE Ser/Thr protein kinase family. MAP kinase kinase kinase subfamily.</text>
</comment>
<feature type="compositionally biased region" description="Low complexity" evidence="17">
    <location>
        <begin position="877"/>
        <end position="886"/>
    </location>
</feature>
<dbReference type="GO" id="GO:0106310">
    <property type="term" value="F:protein serine kinase activity"/>
    <property type="evidence" value="ECO:0007669"/>
    <property type="project" value="RHEA"/>
</dbReference>
<dbReference type="FunFam" id="1.10.510.10:FF:000087">
    <property type="entry name" value="Mitogen-activated protein kinase kinase kinase 12"/>
    <property type="match status" value="1"/>
</dbReference>